<evidence type="ECO:0000313" key="12">
    <source>
        <dbReference type="RefSeq" id="XP_047739180.1"/>
    </source>
</evidence>
<sequence>MSTGKRLAKRSILGTRVACCLPDGKFYPAVIVDVRSRSPEDLRSSVYKVRVEGERKIHEVSESELVGSGFSPVSAIKLRSGQKVYVTHNNREVSASVVSHTPETDEVILMLAGTETPPSPPEEVHKRLEEVRLLESRKSARLADSDTDFAKLADVATDRKRPPGGPSSGRSSPATGHQPANVGTSSNIDVPGSSPIPMGSRKRRSSRCGEEDTMDECAAALVLMKLSCSPRSALLSEALVTYDVAGNASSTSSSGVWSWAPHHNSPYSPHHNSPLSPHHNVGRSATPSPPLSDPSPAPTDDGIELDDSSGHEDESAPRKRRGSGTWAGGVAPGLGEWHLGWGSGTWAGGVSPGLGECHLGWGSVTWAGGASAGPIDRQRECRLLDRWVEEVPTEYGKCHLDSQSAGSQSREVPHGRATWQSRSHLDRASASCWNVGGI</sequence>
<feature type="compositionally biased region" description="Basic and acidic residues" evidence="9">
    <location>
        <begin position="308"/>
        <end position="317"/>
    </location>
</feature>
<keyword evidence="7" id="KW-0804">Transcription</keyword>
<dbReference type="InterPro" id="IPR052253">
    <property type="entry name" value="CR1/CR2-DNA-binding_regulator"/>
</dbReference>
<evidence type="ECO:0000256" key="9">
    <source>
        <dbReference type="SAM" id="MobiDB-lite"/>
    </source>
</evidence>
<dbReference type="GO" id="GO:0008270">
    <property type="term" value="F:zinc ion binding"/>
    <property type="evidence" value="ECO:0007669"/>
    <property type="project" value="UniProtKB-KW"/>
</dbReference>
<feature type="region of interest" description="Disordered" evidence="9">
    <location>
        <begin position="151"/>
        <end position="210"/>
    </location>
</feature>
<keyword evidence="11" id="KW-1185">Reference proteome</keyword>
<dbReference type="GO" id="GO:0000978">
    <property type="term" value="F:RNA polymerase II cis-regulatory region sequence-specific DNA binding"/>
    <property type="evidence" value="ECO:0007669"/>
    <property type="project" value="TreeGrafter"/>
</dbReference>
<gene>
    <name evidence="12" type="primary">LOC125178733</name>
</gene>
<evidence type="ECO:0000259" key="10">
    <source>
        <dbReference type="Pfam" id="PF15997"/>
    </source>
</evidence>
<protein>
    <submittedName>
        <fullName evidence="12">Zinc finger protein 395-like</fullName>
    </submittedName>
</protein>
<keyword evidence="8" id="KW-0539">Nucleus</keyword>
<evidence type="ECO:0000256" key="8">
    <source>
        <dbReference type="ARBA" id="ARBA00023242"/>
    </source>
</evidence>
<evidence type="ECO:0000256" key="6">
    <source>
        <dbReference type="ARBA" id="ARBA00023125"/>
    </source>
</evidence>
<keyword evidence="3" id="KW-0863">Zinc-finger</keyword>
<dbReference type="PANTHER" id="PTHR13006:SF9">
    <property type="entry name" value="GLUCOSE TRANSPORTER 4 ENHANCER FACTOR, ISOFORM G"/>
    <property type="match status" value="1"/>
</dbReference>
<keyword evidence="4" id="KW-0862">Zinc</keyword>
<feature type="compositionally biased region" description="Polar residues" evidence="9">
    <location>
        <begin position="401"/>
        <end position="410"/>
    </location>
</feature>
<reference evidence="12" key="1">
    <citation type="submission" date="2025-08" db="UniProtKB">
        <authorList>
            <consortium name="RefSeq"/>
        </authorList>
    </citation>
    <scope>IDENTIFICATION</scope>
    <source>
        <tissue evidence="12">Whole organism</tissue>
    </source>
</reference>
<evidence type="ECO:0000256" key="1">
    <source>
        <dbReference type="ARBA" id="ARBA00004123"/>
    </source>
</evidence>
<dbReference type="GO" id="GO:0003700">
    <property type="term" value="F:DNA-binding transcription factor activity"/>
    <property type="evidence" value="ECO:0007669"/>
    <property type="project" value="TreeGrafter"/>
</dbReference>
<keyword evidence="2" id="KW-0479">Metal-binding</keyword>
<dbReference type="AlphaFoldDB" id="A0A979FPZ9"/>
<evidence type="ECO:0000256" key="2">
    <source>
        <dbReference type="ARBA" id="ARBA00022723"/>
    </source>
</evidence>
<dbReference type="GO" id="GO:0006357">
    <property type="term" value="P:regulation of transcription by RNA polymerase II"/>
    <property type="evidence" value="ECO:0007669"/>
    <property type="project" value="TreeGrafter"/>
</dbReference>
<accession>A0A979FPZ9</accession>
<feature type="region of interest" description="Disordered" evidence="9">
    <location>
        <begin position="400"/>
        <end position="420"/>
    </location>
</feature>
<keyword evidence="5" id="KW-0805">Transcription regulation</keyword>
<feature type="compositionally biased region" description="Basic and acidic residues" evidence="9">
    <location>
        <begin position="151"/>
        <end position="161"/>
    </location>
</feature>
<comment type="subcellular location">
    <subcellularLocation>
        <location evidence="1">Nucleus</location>
    </subcellularLocation>
</comment>
<feature type="region of interest" description="Disordered" evidence="9">
    <location>
        <begin position="267"/>
        <end position="329"/>
    </location>
</feature>
<dbReference type="PANTHER" id="PTHR13006">
    <property type="entry name" value="PAPILLOMAVIRUS REGULATORY FACTOR PRF-1"/>
    <property type="match status" value="1"/>
</dbReference>
<evidence type="ECO:0000256" key="7">
    <source>
        <dbReference type="ARBA" id="ARBA00023163"/>
    </source>
</evidence>
<evidence type="ECO:0000256" key="5">
    <source>
        <dbReference type="ARBA" id="ARBA00023015"/>
    </source>
</evidence>
<dbReference type="KEGG" id="hazt:125178733"/>
<dbReference type="OrthoDB" id="5950721at2759"/>
<name>A0A979FPZ9_HYAAZ</name>
<dbReference type="Pfam" id="PF15997">
    <property type="entry name" value="DUF4772"/>
    <property type="match status" value="1"/>
</dbReference>
<proteinExistence type="predicted"/>
<dbReference type="GeneID" id="125178733"/>
<feature type="compositionally biased region" description="Pro residues" evidence="9">
    <location>
        <begin position="287"/>
        <end position="297"/>
    </location>
</feature>
<keyword evidence="6" id="KW-0238">DNA-binding</keyword>
<evidence type="ECO:0000313" key="11">
    <source>
        <dbReference type="Proteomes" id="UP000694843"/>
    </source>
</evidence>
<dbReference type="RefSeq" id="XP_047739180.1">
    <property type="nucleotide sequence ID" value="XM_047883224.1"/>
</dbReference>
<dbReference type="InterPro" id="IPR031940">
    <property type="entry name" value="DUF4772"/>
</dbReference>
<organism evidence="11 12">
    <name type="scientific">Hyalella azteca</name>
    <name type="common">Amphipod</name>
    <dbReference type="NCBI Taxonomy" id="294128"/>
    <lineage>
        <taxon>Eukaryota</taxon>
        <taxon>Metazoa</taxon>
        <taxon>Ecdysozoa</taxon>
        <taxon>Arthropoda</taxon>
        <taxon>Crustacea</taxon>
        <taxon>Multicrustacea</taxon>
        <taxon>Malacostraca</taxon>
        <taxon>Eumalacostraca</taxon>
        <taxon>Peracarida</taxon>
        <taxon>Amphipoda</taxon>
        <taxon>Senticaudata</taxon>
        <taxon>Talitrida</taxon>
        <taxon>Talitroidea</taxon>
        <taxon>Hyalellidae</taxon>
        <taxon>Hyalella</taxon>
    </lineage>
</organism>
<feature type="domain" description="DUF4772" evidence="10">
    <location>
        <begin position="5"/>
        <end position="111"/>
    </location>
</feature>
<evidence type="ECO:0000256" key="4">
    <source>
        <dbReference type="ARBA" id="ARBA00022833"/>
    </source>
</evidence>
<evidence type="ECO:0000256" key="3">
    <source>
        <dbReference type="ARBA" id="ARBA00022771"/>
    </source>
</evidence>
<feature type="compositionally biased region" description="Low complexity" evidence="9">
    <location>
        <begin position="267"/>
        <end position="279"/>
    </location>
</feature>
<dbReference type="GO" id="GO:0005634">
    <property type="term" value="C:nucleus"/>
    <property type="evidence" value="ECO:0007669"/>
    <property type="project" value="UniProtKB-SubCell"/>
</dbReference>
<dbReference type="Proteomes" id="UP000694843">
    <property type="component" value="Unplaced"/>
</dbReference>